<gene>
    <name evidence="2" type="ORF">PIIN_06197</name>
</gene>
<dbReference type="GO" id="GO:0005778">
    <property type="term" value="C:peroxisomal membrane"/>
    <property type="evidence" value="ECO:0007669"/>
    <property type="project" value="TreeGrafter"/>
</dbReference>
<dbReference type="PANTHER" id="PTHR12774:SF2">
    <property type="entry name" value="PEROXISOMAL BIOGENESIS FACTOR 19"/>
    <property type="match status" value="1"/>
</dbReference>
<dbReference type="AlphaFoldDB" id="G4TLR8"/>
<proteinExistence type="predicted"/>
<dbReference type="PANTHER" id="PTHR12774">
    <property type="entry name" value="PEROXISOMAL BIOGENESIS FACTOR 19"/>
    <property type="match status" value="1"/>
</dbReference>
<dbReference type="InterPro" id="IPR006708">
    <property type="entry name" value="Pex19"/>
</dbReference>
<dbReference type="InParanoid" id="G4TLR8"/>
<evidence type="ECO:0000313" key="3">
    <source>
        <dbReference type="Proteomes" id="UP000007148"/>
    </source>
</evidence>
<dbReference type="GO" id="GO:0033328">
    <property type="term" value="F:peroxisome membrane targeting sequence binding"/>
    <property type="evidence" value="ECO:0007669"/>
    <property type="project" value="TreeGrafter"/>
</dbReference>
<dbReference type="InterPro" id="IPR038322">
    <property type="entry name" value="Pex19_C_sf"/>
</dbReference>
<feature type="region of interest" description="Disordered" evidence="1">
    <location>
        <begin position="70"/>
        <end position="89"/>
    </location>
</feature>
<dbReference type="STRING" id="1109443.G4TLR8"/>
<dbReference type="EMBL" id="CAFZ01000155">
    <property type="protein sequence ID" value="CCA72263.1"/>
    <property type="molecule type" value="Genomic_DNA"/>
</dbReference>
<comment type="caution">
    <text evidence="2">The sequence shown here is derived from an EMBL/GenBank/DDBJ whole genome shotgun (WGS) entry which is preliminary data.</text>
</comment>
<dbReference type="HOGENOM" id="CLU_043063_1_1_1"/>
<keyword evidence="3" id="KW-1185">Reference proteome</keyword>
<evidence type="ECO:0000313" key="2">
    <source>
        <dbReference type="EMBL" id="CCA72263.1"/>
    </source>
</evidence>
<name>G4TLR8_SERID</name>
<dbReference type="GO" id="GO:0045046">
    <property type="term" value="P:protein import into peroxisome membrane"/>
    <property type="evidence" value="ECO:0007669"/>
    <property type="project" value="TreeGrafter"/>
</dbReference>
<evidence type="ECO:0000256" key="1">
    <source>
        <dbReference type="SAM" id="MobiDB-lite"/>
    </source>
</evidence>
<dbReference type="eggNOG" id="KOG3133">
    <property type="taxonomic scope" value="Eukaryota"/>
</dbReference>
<feature type="region of interest" description="Disordered" evidence="1">
    <location>
        <begin position="108"/>
        <end position="143"/>
    </location>
</feature>
<dbReference type="Gene3D" id="1.20.120.900">
    <property type="entry name" value="Pex19, mPTS binding domain"/>
    <property type="match status" value="1"/>
</dbReference>
<dbReference type="Proteomes" id="UP000007148">
    <property type="component" value="Unassembled WGS sequence"/>
</dbReference>
<accession>G4TLR8</accession>
<organism evidence="2 3">
    <name type="scientific">Serendipita indica (strain DSM 11827)</name>
    <name type="common">Root endophyte fungus</name>
    <name type="synonym">Piriformospora indica</name>
    <dbReference type="NCBI Taxonomy" id="1109443"/>
    <lineage>
        <taxon>Eukaryota</taxon>
        <taxon>Fungi</taxon>
        <taxon>Dikarya</taxon>
        <taxon>Basidiomycota</taxon>
        <taxon>Agaricomycotina</taxon>
        <taxon>Agaricomycetes</taxon>
        <taxon>Sebacinales</taxon>
        <taxon>Serendipitaceae</taxon>
        <taxon>Serendipita</taxon>
    </lineage>
</organism>
<reference evidence="2 3" key="1">
    <citation type="journal article" date="2011" name="PLoS Pathog.">
        <title>Endophytic Life Strategies Decoded by Genome and Transcriptome Analyses of the Mutualistic Root Symbiont Piriformospora indica.</title>
        <authorList>
            <person name="Zuccaro A."/>
            <person name="Lahrmann U."/>
            <person name="Guldener U."/>
            <person name="Langen G."/>
            <person name="Pfiffi S."/>
            <person name="Biedenkopf D."/>
            <person name="Wong P."/>
            <person name="Samans B."/>
            <person name="Grimm C."/>
            <person name="Basiewicz M."/>
            <person name="Murat C."/>
            <person name="Martin F."/>
            <person name="Kogel K.H."/>
        </authorList>
    </citation>
    <scope>NUCLEOTIDE SEQUENCE [LARGE SCALE GENOMIC DNA]</scope>
    <source>
        <strain evidence="2 3">DSM 11827</strain>
    </source>
</reference>
<sequence>MPPSKQTTIEDDVDDLDDVLEQFNAPSTSTKAKEPAKAPKAPDAAKKDDSIDEDEFAKQFADEMEAFMKSLADPSGSIPSEIDPDAAKKAEALRKAWESLLVDDLEQEDETLEDATLNVPSTSTGTKSSATADAKSKTKEEAEDAFQNAVKSAMDKLKKSDESNKADLNEGDLSSLLSAFSNLNFDGEGGDGVQGVLETLMGQLMSKEILYEPLKELNDKFPEYLETNRSLISTEDQVRYDKQKSIISEVIAIFESPDYSDTNPATSAEIIKLMSEMQEYGSPPAEIMGTLPPGFDVGSDGLPSLNDQCIVA</sequence>
<feature type="region of interest" description="Disordered" evidence="1">
    <location>
        <begin position="24"/>
        <end position="53"/>
    </location>
</feature>
<dbReference type="OrthoDB" id="21292at2759"/>
<feature type="compositionally biased region" description="Low complexity" evidence="1">
    <location>
        <begin position="121"/>
        <end position="133"/>
    </location>
</feature>
<dbReference type="OMA" id="YEPMKEM"/>
<dbReference type="Pfam" id="PF04614">
    <property type="entry name" value="Pex19"/>
    <property type="match status" value="1"/>
</dbReference>
<protein>
    <submittedName>
        <fullName evidence="2">Related to PEX19 protein</fullName>
    </submittedName>
</protein>